<proteinExistence type="predicted"/>
<gene>
    <name evidence="1" type="ORF">Amon02_001063600</name>
</gene>
<accession>A0ACB5U0C5</accession>
<organism evidence="1 2">
    <name type="scientific">Ambrosiozyma monospora</name>
    <name type="common">Yeast</name>
    <name type="synonym">Endomycopsis monosporus</name>
    <dbReference type="NCBI Taxonomy" id="43982"/>
    <lineage>
        <taxon>Eukaryota</taxon>
        <taxon>Fungi</taxon>
        <taxon>Dikarya</taxon>
        <taxon>Ascomycota</taxon>
        <taxon>Saccharomycotina</taxon>
        <taxon>Pichiomycetes</taxon>
        <taxon>Pichiales</taxon>
        <taxon>Pichiaceae</taxon>
        <taxon>Ambrosiozyma</taxon>
    </lineage>
</organism>
<protein>
    <submittedName>
        <fullName evidence="1">Unnamed protein product</fullName>
    </submittedName>
</protein>
<keyword evidence="2" id="KW-1185">Reference proteome</keyword>
<dbReference type="Proteomes" id="UP001165064">
    <property type="component" value="Unassembled WGS sequence"/>
</dbReference>
<name>A0ACB5U0C5_AMBMO</name>
<evidence type="ECO:0000313" key="2">
    <source>
        <dbReference type="Proteomes" id="UP001165064"/>
    </source>
</evidence>
<sequence>MVPKPQLNLKLCVLELAMRMLKQYISGPLQTSTPHVIVWLYFISAVGESVNKYPKAKPLFTYLMARYIPWMKLIPYLNDILCIVRSSPDMRKQLKEHLTRAQNSNNRKEILTYFAENENLWEVWKCWGSLWFDSIALKQDYNSVFDTGIKADIFDLPTAGPRYNADEDPARYVRIVLLATYISENFPDFGLVRSNNIFKYKLDESISALESSNASAAYFSQDQRFNGLFEKPTPMLTITEFVPEVLDLNNWCSGNDAPELPTWDYNSYPFMTDFINNHYPIPMGATGAQGQENSNYDENEGDADFEDDDDDSVDDGTTSQDQQYDPESMKIPGDLD</sequence>
<comment type="caution">
    <text evidence="1">The sequence shown here is derived from an EMBL/GenBank/DDBJ whole genome shotgun (WGS) entry which is preliminary data.</text>
</comment>
<reference evidence="1" key="1">
    <citation type="submission" date="2023-04" db="EMBL/GenBank/DDBJ databases">
        <title>Ambrosiozyma monospora NBRC 10751.</title>
        <authorList>
            <person name="Ichikawa N."/>
            <person name="Sato H."/>
            <person name="Tonouchi N."/>
        </authorList>
    </citation>
    <scope>NUCLEOTIDE SEQUENCE</scope>
    <source>
        <strain evidence="1">NBRC 10751</strain>
    </source>
</reference>
<evidence type="ECO:0000313" key="1">
    <source>
        <dbReference type="EMBL" id="GME99156.1"/>
    </source>
</evidence>
<dbReference type="EMBL" id="BSXS01010877">
    <property type="protein sequence ID" value="GME99156.1"/>
    <property type="molecule type" value="Genomic_DNA"/>
</dbReference>